<protein>
    <submittedName>
        <fullName evidence="10">ABCA1 protein</fullName>
    </submittedName>
</protein>
<evidence type="ECO:0000256" key="5">
    <source>
        <dbReference type="ARBA" id="ARBA00022989"/>
    </source>
</evidence>
<evidence type="ECO:0000259" key="9">
    <source>
        <dbReference type="Pfam" id="PF12698"/>
    </source>
</evidence>
<evidence type="ECO:0000256" key="8">
    <source>
        <dbReference type="SAM" id="Phobius"/>
    </source>
</evidence>
<keyword evidence="5 8" id="KW-1133">Transmembrane helix</keyword>
<feature type="transmembrane region" description="Helical" evidence="8">
    <location>
        <begin position="296"/>
        <end position="315"/>
    </location>
</feature>
<evidence type="ECO:0000313" key="11">
    <source>
        <dbReference type="Proteomes" id="UP000604046"/>
    </source>
</evidence>
<evidence type="ECO:0000256" key="3">
    <source>
        <dbReference type="ARBA" id="ARBA00022692"/>
    </source>
</evidence>
<keyword evidence="2" id="KW-0813">Transport</keyword>
<feature type="region of interest" description="Disordered" evidence="7">
    <location>
        <begin position="1347"/>
        <end position="1370"/>
    </location>
</feature>
<dbReference type="GO" id="GO:0016020">
    <property type="term" value="C:membrane"/>
    <property type="evidence" value="ECO:0007669"/>
    <property type="project" value="UniProtKB-SubCell"/>
</dbReference>
<feature type="transmembrane region" description="Helical" evidence="8">
    <location>
        <begin position="407"/>
        <end position="425"/>
    </location>
</feature>
<keyword evidence="11" id="KW-1185">Reference proteome</keyword>
<evidence type="ECO:0000256" key="6">
    <source>
        <dbReference type="ARBA" id="ARBA00023136"/>
    </source>
</evidence>
<dbReference type="EMBL" id="CAJNDS010000012">
    <property type="protein sequence ID" value="CAE6916175.1"/>
    <property type="molecule type" value="Genomic_DNA"/>
</dbReference>
<evidence type="ECO:0000256" key="4">
    <source>
        <dbReference type="ARBA" id="ARBA00022737"/>
    </source>
</evidence>
<feature type="domain" description="ABC-2 type transporter transmembrane" evidence="9">
    <location>
        <begin position="279"/>
        <end position="501"/>
    </location>
</feature>
<sequence>MPKGNHSTICEEGLPLQAFEAGFQRRSSCDTWSQHFEQPVPLVSILAYLHWTGERLALAAEHPSDVPKLEKMRQTITEEWFGDLPMKNIPCIPLEKDLLQGLEKLMKQKTENSSLPCLHHKKNPGVLPGFANLTHPRIFTSSELEKYLSQEDYGSASSPRLYGALLFASVGGDGSLGAPGQWAYSIRLNVSAGTQIYTRVPTTRPLDLGLRTNEALVYLRRGFMSLQLLVDRYAIGWPSVEVTEETAPVLLHASGMDHVTGNETVSTQMKLAEYLRYAPQSLGTVPMPVGGVVVDGFYELIALAFPLVFIVAFLYTQKKVLNELISEKESKVRESLRMLGVGSPAIISSWYLTYGIIFGILCAIFALTASFYVFPGSSATLIFAFFWLWCMSFLAFAWFIHCFFNQSRTGGIVGMIIMFAQWIVYSSQNRDGPPSETVTVLLMLMPNAAFCTGLAVLAKFEAARVGAQWGNAFMEVANSSFASVLGMMCLDIVLYTLLGWYLDRVVPKEFGVRLPFYFPFQRSFWQSLWSPAALADAAATAEEAALNGPAALCVGSGAAEPVFRWHMSVLKSQWFPPLKLPAASHPDCFMRTVRAPPGLEHVWPCLPTPKRASPSKQRRDVARALARARYSRNAKPLPSSREESLKDNLVAILCDGDTGFSDYFRSWSTPVAPRQTRGRHRDVFPLAAAAVWDFTPEAVAFGAETALLLLNGCIAALNFLVADFKPCRFAEVAKHTKAQRAAVEHLAARVARFLDEIQKCCPQGPQCHGAFNRYEELEADRYPSLNADVVDLPVEAGTCETQSHIPEDLKNVVTSPAKLFGGNATSPVQNFPCRSPSGKQRKEYLKLVWRQLQCGKTRLRRNVNAVGDVFSVRKSHGRQREVWNGSIISALAEKPPAPQYLANPSCFVDLAFLPGQQVFMSKRDVHTCFDVLQAPPAIQPWFGRPPVTLGELAQAADVTVEQLQGFVVDRVDSIVSAEDYVYPVSTVWPMGFSWSSCVAQAATVSCCMEAGVTEDCFLTMEHPPPRGLEACGVATDDTFFFHMDRQLGLERLNKLDSIMDAKGMPKNKAKDVTLQPCMTALGCHLSAATATAEPATEKLVPLFLAWLDVLQKGSASPCGLNRALGVHQWFCLLQRPLFSVFNTVYEFVLQEPATTCVKLPECVCSEIAVATFLMPLLGADLSRPFLPRLTASDAAPEYGFGLAYLDCDAACAAHVGSLAERRGDFVKFYLEPGEEAGKDRLGTPHRLPFRKRSFKVAVSARAKWQAHSGALEAHGLQLALKWLLRTPKRFHHRLVVLVDAKAILGAASKGRTSAPGIRGVIRHIGGLLLATNCLLRLVYVPSEYNPADAPSRGRQLSAKRRVRKAWRKRT</sequence>
<name>A0A812GA73_9DINO</name>
<feature type="transmembrane region" description="Helical" evidence="8">
    <location>
        <begin position="437"/>
        <end position="460"/>
    </location>
</feature>
<feature type="transmembrane region" description="Helical" evidence="8">
    <location>
        <begin position="380"/>
        <end position="400"/>
    </location>
</feature>
<keyword evidence="4" id="KW-0677">Repeat</keyword>
<feature type="transmembrane region" description="Helical" evidence="8">
    <location>
        <begin position="351"/>
        <end position="374"/>
    </location>
</feature>
<organism evidence="10 11">
    <name type="scientific">Symbiodinium natans</name>
    <dbReference type="NCBI Taxonomy" id="878477"/>
    <lineage>
        <taxon>Eukaryota</taxon>
        <taxon>Sar</taxon>
        <taxon>Alveolata</taxon>
        <taxon>Dinophyceae</taxon>
        <taxon>Suessiales</taxon>
        <taxon>Symbiodiniaceae</taxon>
        <taxon>Symbiodinium</taxon>
    </lineage>
</organism>
<keyword evidence="3 8" id="KW-0812">Transmembrane</keyword>
<comment type="caution">
    <text evidence="10">The sequence shown here is derived from an EMBL/GenBank/DDBJ whole genome shotgun (WGS) entry which is preliminary data.</text>
</comment>
<dbReference type="Proteomes" id="UP000604046">
    <property type="component" value="Unassembled WGS sequence"/>
</dbReference>
<reference evidence="10" key="1">
    <citation type="submission" date="2021-02" db="EMBL/GenBank/DDBJ databases">
        <authorList>
            <person name="Dougan E. K."/>
            <person name="Rhodes N."/>
            <person name="Thang M."/>
            <person name="Chan C."/>
        </authorList>
    </citation>
    <scope>NUCLEOTIDE SEQUENCE</scope>
</reference>
<gene>
    <name evidence="10" type="primary">ABCA1</name>
    <name evidence="10" type="ORF">SNAT2548_LOCUS284</name>
</gene>
<evidence type="ECO:0000256" key="2">
    <source>
        <dbReference type="ARBA" id="ARBA00022448"/>
    </source>
</evidence>
<feature type="compositionally biased region" description="Basic residues" evidence="7">
    <location>
        <begin position="1357"/>
        <end position="1370"/>
    </location>
</feature>
<dbReference type="Pfam" id="PF12698">
    <property type="entry name" value="ABC2_membrane_3"/>
    <property type="match status" value="1"/>
</dbReference>
<proteinExistence type="predicted"/>
<dbReference type="PANTHER" id="PTHR19229">
    <property type="entry name" value="ATP-BINDING CASSETTE TRANSPORTER SUBFAMILY A ABCA"/>
    <property type="match status" value="1"/>
</dbReference>
<accession>A0A812GA73</accession>
<comment type="subcellular location">
    <subcellularLocation>
        <location evidence="1">Membrane</location>
        <topology evidence="1">Multi-pass membrane protein</topology>
    </subcellularLocation>
</comment>
<dbReference type="OrthoDB" id="430113at2759"/>
<evidence type="ECO:0000256" key="1">
    <source>
        <dbReference type="ARBA" id="ARBA00004141"/>
    </source>
</evidence>
<keyword evidence="6 8" id="KW-0472">Membrane</keyword>
<evidence type="ECO:0000256" key="7">
    <source>
        <dbReference type="SAM" id="MobiDB-lite"/>
    </source>
</evidence>
<feature type="transmembrane region" description="Helical" evidence="8">
    <location>
        <begin position="481"/>
        <end position="502"/>
    </location>
</feature>
<dbReference type="GO" id="GO:0140359">
    <property type="term" value="F:ABC-type transporter activity"/>
    <property type="evidence" value="ECO:0007669"/>
    <property type="project" value="InterPro"/>
</dbReference>
<dbReference type="PANTHER" id="PTHR19229:SF36">
    <property type="entry name" value="ATP-BINDING CASSETTE SUB-FAMILY A MEMBER 2"/>
    <property type="match status" value="1"/>
</dbReference>
<evidence type="ECO:0000313" key="10">
    <source>
        <dbReference type="EMBL" id="CAE6916175.1"/>
    </source>
</evidence>
<dbReference type="InterPro" id="IPR013525">
    <property type="entry name" value="ABC2_TM"/>
</dbReference>
<dbReference type="GO" id="GO:0005319">
    <property type="term" value="F:lipid transporter activity"/>
    <property type="evidence" value="ECO:0007669"/>
    <property type="project" value="TreeGrafter"/>
</dbReference>
<dbReference type="InterPro" id="IPR026082">
    <property type="entry name" value="ABCA"/>
</dbReference>